<protein>
    <submittedName>
        <fullName evidence="6">TRAP transporter substrate-binding protein</fullName>
    </submittedName>
</protein>
<evidence type="ECO:0000313" key="6">
    <source>
        <dbReference type="EMBL" id="NYB74681.1"/>
    </source>
</evidence>
<feature type="signal peptide" evidence="5">
    <location>
        <begin position="1"/>
        <end position="19"/>
    </location>
</feature>
<dbReference type="CDD" id="cd13603">
    <property type="entry name" value="PBP2_TRAP_Siap_TeaA_like"/>
    <property type="match status" value="1"/>
</dbReference>
<dbReference type="NCBIfam" id="NF037995">
    <property type="entry name" value="TRAP_S1"/>
    <property type="match status" value="1"/>
</dbReference>
<dbReference type="Proteomes" id="UP000611629">
    <property type="component" value="Unassembled WGS sequence"/>
</dbReference>
<dbReference type="PANTHER" id="PTHR33376">
    <property type="match status" value="1"/>
</dbReference>
<evidence type="ECO:0000256" key="2">
    <source>
        <dbReference type="ARBA" id="ARBA00009023"/>
    </source>
</evidence>
<dbReference type="GO" id="GO:0030288">
    <property type="term" value="C:outer membrane-bounded periplasmic space"/>
    <property type="evidence" value="ECO:0007669"/>
    <property type="project" value="InterPro"/>
</dbReference>
<dbReference type="GO" id="GO:0055085">
    <property type="term" value="P:transmembrane transport"/>
    <property type="evidence" value="ECO:0007669"/>
    <property type="project" value="InterPro"/>
</dbReference>
<keyword evidence="4 5" id="KW-0732">Signal</keyword>
<gene>
    <name evidence="6" type="ORF">HZF24_11090</name>
</gene>
<feature type="chain" id="PRO_5039146521" evidence="5">
    <location>
        <begin position="20"/>
        <end position="348"/>
    </location>
</feature>
<dbReference type="Gene3D" id="3.40.190.170">
    <property type="entry name" value="Bacterial extracellular solute-binding protein, family 7"/>
    <property type="match status" value="1"/>
</dbReference>
<evidence type="ECO:0000256" key="1">
    <source>
        <dbReference type="ARBA" id="ARBA00004196"/>
    </source>
</evidence>
<comment type="caution">
    <text evidence="6">The sequence shown here is derived from an EMBL/GenBank/DDBJ whole genome shotgun (WGS) entry which is preliminary data.</text>
</comment>
<keyword evidence="7" id="KW-1185">Reference proteome</keyword>
<dbReference type="InterPro" id="IPR004682">
    <property type="entry name" value="TRAP_DctP"/>
</dbReference>
<evidence type="ECO:0000313" key="7">
    <source>
        <dbReference type="Proteomes" id="UP000611629"/>
    </source>
</evidence>
<reference evidence="6" key="1">
    <citation type="submission" date="2020-07" db="EMBL/GenBank/DDBJ databases">
        <title>Genomic analysis of a strain of Sedimentibacter Hydroxybenzoicus DSM7310.</title>
        <authorList>
            <person name="Ma S."/>
        </authorList>
    </citation>
    <scope>NUCLEOTIDE SEQUENCE</scope>
    <source>
        <strain evidence="6">DSM 7310</strain>
    </source>
</reference>
<dbReference type="PANTHER" id="PTHR33376:SF4">
    <property type="entry name" value="SIALIC ACID-BINDING PERIPLASMIC PROTEIN SIAP"/>
    <property type="match status" value="1"/>
</dbReference>
<comment type="similarity">
    <text evidence="2">Belongs to the bacterial solute-binding protein 7 family.</text>
</comment>
<accession>A0A974BKS4</accession>
<dbReference type="NCBIfam" id="TIGR00787">
    <property type="entry name" value="dctP"/>
    <property type="match status" value="1"/>
</dbReference>
<comment type="subcellular location">
    <subcellularLocation>
        <location evidence="1">Cell envelope</location>
    </subcellularLocation>
</comment>
<dbReference type="RefSeq" id="WP_179238388.1">
    <property type="nucleotide sequence ID" value="NZ_JACBNQ010000012.1"/>
</dbReference>
<dbReference type="PROSITE" id="PS51257">
    <property type="entry name" value="PROKAR_LIPOPROTEIN"/>
    <property type="match status" value="1"/>
</dbReference>
<dbReference type="InterPro" id="IPR018389">
    <property type="entry name" value="DctP_fam"/>
</dbReference>
<proteinExistence type="inferred from homology"/>
<evidence type="ECO:0000256" key="5">
    <source>
        <dbReference type="SAM" id="SignalP"/>
    </source>
</evidence>
<dbReference type="PIRSF" id="PIRSF006470">
    <property type="entry name" value="DctB"/>
    <property type="match status" value="1"/>
</dbReference>
<evidence type="ECO:0000256" key="3">
    <source>
        <dbReference type="ARBA" id="ARBA00022448"/>
    </source>
</evidence>
<dbReference type="Pfam" id="PF03480">
    <property type="entry name" value="DctP"/>
    <property type="match status" value="1"/>
</dbReference>
<evidence type="ECO:0000256" key="4">
    <source>
        <dbReference type="ARBA" id="ARBA00022729"/>
    </source>
</evidence>
<organism evidence="6 7">
    <name type="scientific">Sedimentibacter hydroxybenzoicus DSM 7310</name>
    <dbReference type="NCBI Taxonomy" id="1123245"/>
    <lineage>
        <taxon>Bacteria</taxon>
        <taxon>Bacillati</taxon>
        <taxon>Bacillota</taxon>
        <taxon>Tissierellia</taxon>
        <taxon>Sedimentibacter</taxon>
    </lineage>
</organism>
<name>A0A974BKS4_SEDHY</name>
<keyword evidence="3" id="KW-0813">Transport</keyword>
<sequence length="348" mass="38577">MKKGLSLLLVLVFVVVSLAGCSSGSASKTGEPVKSVEKQIWKVSLMGSETHPVSQGFKIFKEELESRVGDQVEVQLYYNGQLGTSPDQTIGGMQNKIIHFSDIALGNVVEYSKAFIPLDVPYLLLNRDTALALVDSEVGKEMAAKYEEDTKVKLLGVWDFGYRVITNNVRPIKESADFKGLKIRTLSNNLHLKAFEIFGAVPTTMPYSEVFTGLQQGTIDGQENPLGTIYDSKFHEVQKYLSLTNHVYGFLGMHMSADLYNSQSDEVKKAIDESAAIAIEKEREICKKINDEALQKIKDDGTTVNEVSEKTMLELRDMMAPVIDMASGIVGEDYMNKVINEIKKIEGN</sequence>
<dbReference type="EMBL" id="JACBNQ010000012">
    <property type="protein sequence ID" value="NYB74681.1"/>
    <property type="molecule type" value="Genomic_DNA"/>
</dbReference>
<dbReference type="InterPro" id="IPR038404">
    <property type="entry name" value="TRAP_DctP_sf"/>
</dbReference>
<dbReference type="AlphaFoldDB" id="A0A974BKS4"/>